<evidence type="ECO:0000256" key="6">
    <source>
        <dbReference type="ARBA" id="ARBA00023136"/>
    </source>
</evidence>
<evidence type="ECO:0000256" key="1">
    <source>
        <dbReference type="ARBA" id="ARBA00004651"/>
    </source>
</evidence>
<dbReference type="AlphaFoldDB" id="A0A8J8MLH3"/>
<evidence type="ECO:0000256" key="2">
    <source>
        <dbReference type="ARBA" id="ARBA00022448"/>
    </source>
</evidence>
<dbReference type="PANTHER" id="PTHR43227">
    <property type="entry name" value="BLL4140 PROTEIN"/>
    <property type="match status" value="1"/>
</dbReference>
<keyword evidence="2 7" id="KW-0813">Transport</keyword>
<evidence type="ECO:0000313" key="10">
    <source>
        <dbReference type="Proteomes" id="UP000683246"/>
    </source>
</evidence>
<keyword evidence="3" id="KW-1003">Cell membrane</keyword>
<dbReference type="PANTHER" id="PTHR43227:SF11">
    <property type="entry name" value="BLL4140 PROTEIN"/>
    <property type="match status" value="1"/>
</dbReference>
<feature type="transmembrane region" description="Helical" evidence="7">
    <location>
        <begin position="282"/>
        <end position="303"/>
    </location>
</feature>
<evidence type="ECO:0000256" key="5">
    <source>
        <dbReference type="ARBA" id="ARBA00022989"/>
    </source>
</evidence>
<sequence length="316" mass="35958">MVSIKHVALRKTKKYSFQDFIKEIKRYKTIYIMLIPVALYYLIFHYGPMYGLVISFKDFSPRLGVMGSEWVGLKHFQSFFSSYYAWRVIRNTFLISVLDIALGFPAPILLALLLNEIHKKVFKRTIQTITYLPHFISMVVICGILKDFLGRDGAINDILNFLGFARDNYLQNPDLFRGIYVGSGIWQGVGYGSIIYLAAISGIDQALYEAATIDGAGRFKKIFHVTIPGILPTIIILFILRVGNTMTVGFEKIMLLYSPVTYETADVISTFVYRMGLEQMKFSYSAAIGLFNSVINFILLLAANKISKRFSETSLW</sequence>
<dbReference type="RefSeq" id="WP_212694739.1">
    <property type="nucleotide sequence ID" value="NZ_CP058649.1"/>
</dbReference>
<dbReference type="EMBL" id="CP058649">
    <property type="protein sequence ID" value="QUI24047.1"/>
    <property type="molecule type" value="Genomic_DNA"/>
</dbReference>
<evidence type="ECO:0000256" key="4">
    <source>
        <dbReference type="ARBA" id="ARBA00022692"/>
    </source>
</evidence>
<dbReference type="KEGG" id="vpy:HZI73_17880"/>
<dbReference type="Proteomes" id="UP000683246">
    <property type="component" value="Chromosome"/>
</dbReference>
<dbReference type="PROSITE" id="PS50928">
    <property type="entry name" value="ABC_TM1"/>
    <property type="match status" value="1"/>
</dbReference>
<keyword evidence="10" id="KW-1185">Reference proteome</keyword>
<gene>
    <name evidence="9" type="ORF">HZI73_17880</name>
</gene>
<name>A0A8J8MLH3_9FIRM</name>
<keyword evidence="4 7" id="KW-0812">Transmembrane</keyword>
<evidence type="ECO:0000259" key="8">
    <source>
        <dbReference type="PROSITE" id="PS50928"/>
    </source>
</evidence>
<feature type="transmembrane region" description="Helical" evidence="7">
    <location>
        <begin position="93"/>
        <end position="114"/>
    </location>
</feature>
<feature type="transmembrane region" description="Helical" evidence="7">
    <location>
        <begin position="222"/>
        <end position="240"/>
    </location>
</feature>
<accession>A0A8J8MLH3</accession>
<dbReference type="GO" id="GO:0005886">
    <property type="term" value="C:plasma membrane"/>
    <property type="evidence" value="ECO:0007669"/>
    <property type="project" value="UniProtKB-SubCell"/>
</dbReference>
<dbReference type="SUPFAM" id="SSF161098">
    <property type="entry name" value="MetI-like"/>
    <property type="match status" value="1"/>
</dbReference>
<dbReference type="Pfam" id="PF00528">
    <property type="entry name" value="BPD_transp_1"/>
    <property type="match status" value="1"/>
</dbReference>
<comment type="subcellular location">
    <subcellularLocation>
        <location evidence="1 7">Cell membrane</location>
        <topology evidence="1 7">Multi-pass membrane protein</topology>
    </subcellularLocation>
</comment>
<feature type="domain" description="ABC transmembrane type-1" evidence="8">
    <location>
        <begin position="89"/>
        <end position="303"/>
    </location>
</feature>
<reference evidence="9" key="1">
    <citation type="submission" date="2020-07" db="EMBL/GenBank/DDBJ databases">
        <title>Vallitalea pronyensis genome.</title>
        <authorList>
            <person name="Postec A."/>
        </authorList>
    </citation>
    <scope>NUCLEOTIDE SEQUENCE</scope>
    <source>
        <strain evidence="9">FatNI3</strain>
    </source>
</reference>
<dbReference type="InterPro" id="IPR035906">
    <property type="entry name" value="MetI-like_sf"/>
</dbReference>
<dbReference type="CDD" id="cd06261">
    <property type="entry name" value="TM_PBP2"/>
    <property type="match status" value="1"/>
</dbReference>
<feature type="transmembrane region" description="Helical" evidence="7">
    <location>
        <begin position="30"/>
        <end position="47"/>
    </location>
</feature>
<evidence type="ECO:0000313" key="9">
    <source>
        <dbReference type="EMBL" id="QUI24047.1"/>
    </source>
</evidence>
<evidence type="ECO:0000256" key="3">
    <source>
        <dbReference type="ARBA" id="ARBA00022475"/>
    </source>
</evidence>
<dbReference type="Gene3D" id="1.10.3720.10">
    <property type="entry name" value="MetI-like"/>
    <property type="match status" value="1"/>
</dbReference>
<keyword evidence="5 7" id="KW-1133">Transmembrane helix</keyword>
<keyword evidence="6 7" id="KW-0472">Membrane</keyword>
<protein>
    <submittedName>
        <fullName evidence="9">Sugar ABC transporter permease</fullName>
    </submittedName>
</protein>
<dbReference type="InterPro" id="IPR000515">
    <property type="entry name" value="MetI-like"/>
</dbReference>
<dbReference type="InterPro" id="IPR050809">
    <property type="entry name" value="UgpAE/MalFG_permease"/>
</dbReference>
<proteinExistence type="inferred from homology"/>
<evidence type="ECO:0000256" key="7">
    <source>
        <dbReference type="RuleBase" id="RU363032"/>
    </source>
</evidence>
<comment type="similarity">
    <text evidence="7">Belongs to the binding-protein-dependent transport system permease family.</text>
</comment>
<organism evidence="9 10">
    <name type="scientific">Vallitalea pronyensis</name>
    <dbReference type="NCBI Taxonomy" id="1348613"/>
    <lineage>
        <taxon>Bacteria</taxon>
        <taxon>Bacillati</taxon>
        <taxon>Bacillota</taxon>
        <taxon>Clostridia</taxon>
        <taxon>Lachnospirales</taxon>
        <taxon>Vallitaleaceae</taxon>
        <taxon>Vallitalea</taxon>
    </lineage>
</organism>
<dbReference type="GO" id="GO:0055085">
    <property type="term" value="P:transmembrane transport"/>
    <property type="evidence" value="ECO:0007669"/>
    <property type="project" value="InterPro"/>
</dbReference>